<comment type="catalytic activity">
    <reaction evidence="1">
        <text>ATP + protein L-histidine = ADP + protein N-phospho-L-histidine.</text>
        <dbReference type="EC" id="2.7.13.3"/>
    </reaction>
</comment>
<name>A0ABX0U9U0_9FLAO</name>
<proteinExistence type="predicted"/>
<dbReference type="SMART" id="SM00388">
    <property type="entry name" value="HisKA"/>
    <property type="match status" value="1"/>
</dbReference>
<dbReference type="Proteomes" id="UP000745859">
    <property type="component" value="Unassembled WGS sequence"/>
</dbReference>
<dbReference type="Pfam" id="PF00512">
    <property type="entry name" value="HisKA"/>
    <property type="match status" value="1"/>
</dbReference>
<dbReference type="SMART" id="SM00387">
    <property type="entry name" value="HATPase_c"/>
    <property type="match status" value="1"/>
</dbReference>
<dbReference type="CDD" id="cd00082">
    <property type="entry name" value="HisKA"/>
    <property type="match status" value="1"/>
</dbReference>
<dbReference type="InterPro" id="IPR003594">
    <property type="entry name" value="HATPase_dom"/>
</dbReference>
<dbReference type="Gene3D" id="3.30.565.10">
    <property type="entry name" value="Histidine kinase-like ATPase, C-terminal domain"/>
    <property type="match status" value="1"/>
</dbReference>
<keyword evidence="3" id="KW-0808">Transferase</keyword>
<accession>A0ABX0U9U0</accession>
<keyword evidence="8" id="KW-1185">Reference proteome</keyword>
<dbReference type="EMBL" id="JAASQL010000002">
    <property type="protein sequence ID" value="NIJ45604.1"/>
    <property type="molecule type" value="Genomic_DNA"/>
</dbReference>
<evidence type="ECO:0000313" key="8">
    <source>
        <dbReference type="Proteomes" id="UP000745859"/>
    </source>
</evidence>
<dbReference type="PROSITE" id="PS50109">
    <property type="entry name" value="HIS_KIN"/>
    <property type="match status" value="1"/>
</dbReference>
<dbReference type="SUPFAM" id="SSF55874">
    <property type="entry name" value="ATPase domain of HSP90 chaperone/DNA topoisomerase II/histidine kinase"/>
    <property type="match status" value="1"/>
</dbReference>
<evidence type="ECO:0000256" key="2">
    <source>
        <dbReference type="ARBA" id="ARBA00012438"/>
    </source>
</evidence>
<reference evidence="7 8" key="1">
    <citation type="submission" date="2020-03" db="EMBL/GenBank/DDBJ databases">
        <title>Genomic Encyclopedia of Type Strains, Phase IV (KMG-IV): sequencing the most valuable type-strain genomes for metagenomic binning, comparative biology and taxonomic classification.</title>
        <authorList>
            <person name="Goeker M."/>
        </authorList>
    </citation>
    <scope>NUCLEOTIDE SEQUENCE [LARGE SCALE GENOMIC DNA]</scope>
    <source>
        <strain evidence="7 8">DSM 101599</strain>
    </source>
</reference>
<dbReference type="Gene3D" id="3.10.580.10">
    <property type="entry name" value="CBS-domain"/>
    <property type="match status" value="1"/>
</dbReference>
<keyword evidence="4 7" id="KW-0418">Kinase</keyword>
<dbReference type="RefSeq" id="WP_167187958.1">
    <property type="nucleotide sequence ID" value="NZ_JAASQL010000002.1"/>
</dbReference>
<dbReference type="SUPFAM" id="SSF54631">
    <property type="entry name" value="CBS-domain pair"/>
    <property type="match status" value="1"/>
</dbReference>
<dbReference type="EC" id="2.7.13.3" evidence="2"/>
<dbReference type="SUPFAM" id="SSF47384">
    <property type="entry name" value="Homodimeric domain of signal transducing histidine kinase"/>
    <property type="match status" value="1"/>
</dbReference>
<dbReference type="InterPro" id="IPR005467">
    <property type="entry name" value="His_kinase_dom"/>
</dbReference>
<comment type="caution">
    <text evidence="7">The sequence shown here is derived from an EMBL/GenBank/DDBJ whole genome shotgun (WGS) entry which is preliminary data.</text>
</comment>
<dbReference type="InterPro" id="IPR003661">
    <property type="entry name" value="HisK_dim/P_dom"/>
</dbReference>
<dbReference type="InterPro" id="IPR046342">
    <property type="entry name" value="CBS_dom_sf"/>
</dbReference>
<dbReference type="Gene3D" id="1.10.287.130">
    <property type="match status" value="1"/>
</dbReference>
<organism evidence="7 8">
    <name type="scientific">Wenyingzhuangia heitensis</name>
    <dbReference type="NCBI Taxonomy" id="1487859"/>
    <lineage>
        <taxon>Bacteria</taxon>
        <taxon>Pseudomonadati</taxon>
        <taxon>Bacteroidota</taxon>
        <taxon>Flavobacteriia</taxon>
        <taxon>Flavobacteriales</taxon>
        <taxon>Flavobacteriaceae</taxon>
        <taxon>Wenyingzhuangia</taxon>
    </lineage>
</organism>
<dbReference type="InterPro" id="IPR036890">
    <property type="entry name" value="HATPase_C_sf"/>
</dbReference>
<sequence>MEISKHILNSYTKVNPYSATSIAEEKILEKGYLAVIDDQNNFHGILTTCDLVKKRYKLVIDCLTSKEQLNTNDTLLSSLNKFNSSQCSALPVFKDDTFIGIVEKHTVLNNLNNTIEELYNKSIISENLKESFLHNLSHEVRTPLNGLLGFLDLITDLNINNKESANSEYSSIIRKSADRLLLVLNDLVDLSLLNSGEQITIETNNFKIEDVLSSLKSYFEISIEESNKELEISYKNPSPSLVISADIKIIKHILYHLIDNAIKFSFEKRTVLYGYEVSGNDLIFFVKNYGPKISDDRKNKIFEVFEKQDYKNNELVDGLGIGLPLTKRFSELLNGKINLVSKETETTFFFTMPLKQTATITI</sequence>
<evidence type="ECO:0000256" key="4">
    <source>
        <dbReference type="ARBA" id="ARBA00022777"/>
    </source>
</evidence>
<protein>
    <recommendedName>
        <fullName evidence="2">histidine kinase</fullName>
        <ecNumber evidence="2">2.7.13.3</ecNumber>
    </recommendedName>
</protein>
<evidence type="ECO:0000256" key="5">
    <source>
        <dbReference type="ARBA" id="ARBA00023012"/>
    </source>
</evidence>
<dbReference type="PANTHER" id="PTHR43711:SF31">
    <property type="entry name" value="HISTIDINE KINASE"/>
    <property type="match status" value="1"/>
</dbReference>
<gene>
    <name evidence="7" type="ORF">FHR24_002072</name>
</gene>
<evidence type="ECO:0000259" key="6">
    <source>
        <dbReference type="PROSITE" id="PS50109"/>
    </source>
</evidence>
<keyword evidence="5" id="KW-0902">Two-component regulatory system</keyword>
<feature type="domain" description="Histidine kinase" evidence="6">
    <location>
        <begin position="135"/>
        <end position="356"/>
    </location>
</feature>
<dbReference type="Pfam" id="PF02518">
    <property type="entry name" value="HATPase_c"/>
    <property type="match status" value="1"/>
</dbReference>
<evidence type="ECO:0000313" key="7">
    <source>
        <dbReference type="EMBL" id="NIJ45604.1"/>
    </source>
</evidence>
<evidence type="ECO:0000256" key="1">
    <source>
        <dbReference type="ARBA" id="ARBA00000085"/>
    </source>
</evidence>
<evidence type="ECO:0000256" key="3">
    <source>
        <dbReference type="ARBA" id="ARBA00022679"/>
    </source>
</evidence>
<dbReference type="PANTHER" id="PTHR43711">
    <property type="entry name" value="TWO-COMPONENT HISTIDINE KINASE"/>
    <property type="match status" value="1"/>
</dbReference>
<dbReference type="InterPro" id="IPR036097">
    <property type="entry name" value="HisK_dim/P_sf"/>
</dbReference>
<dbReference type="InterPro" id="IPR050736">
    <property type="entry name" value="Sensor_HK_Regulatory"/>
</dbReference>
<dbReference type="GO" id="GO:0016301">
    <property type="term" value="F:kinase activity"/>
    <property type="evidence" value="ECO:0007669"/>
    <property type="project" value="UniProtKB-KW"/>
</dbReference>